<evidence type="ECO:0000313" key="10">
    <source>
        <dbReference type="Proteomes" id="UP000366051"/>
    </source>
</evidence>
<dbReference type="InterPro" id="IPR003739">
    <property type="entry name" value="Lys_aminomutase/Glu_NH3_mut"/>
</dbReference>
<dbReference type="KEGG" id="hcv:FTV88_2322"/>
<dbReference type="PANTHER" id="PTHR30538">
    <property type="entry name" value="LYSINE 2,3-AMINOMUTASE-RELATED"/>
    <property type="match status" value="1"/>
</dbReference>
<organism evidence="9 10">
    <name type="scientific">Heliorestis convoluta</name>
    <dbReference type="NCBI Taxonomy" id="356322"/>
    <lineage>
        <taxon>Bacteria</taxon>
        <taxon>Bacillati</taxon>
        <taxon>Bacillota</taxon>
        <taxon>Clostridia</taxon>
        <taxon>Eubacteriales</taxon>
        <taxon>Heliobacteriaceae</taxon>
        <taxon>Heliorestis</taxon>
    </lineage>
</organism>
<dbReference type="EMBL" id="CP045875">
    <property type="protein sequence ID" value="QGG48420.1"/>
    <property type="molecule type" value="Genomic_DNA"/>
</dbReference>
<evidence type="ECO:0000256" key="5">
    <source>
        <dbReference type="ARBA" id="ARBA00022898"/>
    </source>
</evidence>
<evidence type="ECO:0000256" key="4">
    <source>
        <dbReference type="ARBA" id="ARBA00022723"/>
    </source>
</evidence>
<dbReference type="GO" id="GO:0003824">
    <property type="term" value="F:catalytic activity"/>
    <property type="evidence" value="ECO:0007669"/>
    <property type="project" value="InterPro"/>
</dbReference>
<evidence type="ECO:0000313" key="9">
    <source>
        <dbReference type="EMBL" id="QGG48420.1"/>
    </source>
</evidence>
<dbReference type="AlphaFoldDB" id="A0A5Q2N844"/>
<dbReference type="OrthoDB" id="9768064at2"/>
<proteinExistence type="predicted"/>
<dbReference type="SFLD" id="SFLDG01070">
    <property type="entry name" value="PLP-dependent"/>
    <property type="match status" value="1"/>
</dbReference>
<keyword evidence="5" id="KW-0663">Pyridoxal phosphate</keyword>
<dbReference type="GO" id="GO:0051539">
    <property type="term" value="F:4 iron, 4 sulfur cluster binding"/>
    <property type="evidence" value="ECO:0007669"/>
    <property type="project" value="UniProtKB-KW"/>
</dbReference>
<feature type="domain" description="Radical SAM core" evidence="8">
    <location>
        <begin position="301"/>
        <end position="532"/>
    </location>
</feature>
<keyword evidence="2" id="KW-0004">4Fe-4S</keyword>
<dbReference type="InterPro" id="IPR007197">
    <property type="entry name" value="rSAM"/>
</dbReference>
<evidence type="ECO:0000256" key="1">
    <source>
        <dbReference type="ARBA" id="ARBA00001933"/>
    </source>
</evidence>
<keyword evidence="3" id="KW-0949">S-adenosyl-L-methionine</keyword>
<keyword evidence="6" id="KW-0408">Iron</keyword>
<reference evidence="10" key="1">
    <citation type="submission" date="2019-11" db="EMBL/GenBank/DDBJ databases">
        <title>Genome sequence of Heliorestis convoluta strain HH, an alkaliphilic and minimalistic phototrophic bacterium from a soda lake in Egypt.</title>
        <authorList>
            <person name="Dewey E.D."/>
            <person name="Stokes L.M."/>
            <person name="Burchell B.M."/>
            <person name="Shaffer K.N."/>
            <person name="Huntington A.M."/>
            <person name="Baker J.M."/>
            <person name="Nadendla S."/>
            <person name="Giglio M.G."/>
            <person name="Touchman J.W."/>
            <person name="Blankenship R.E."/>
            <person name="Madigan M.T."/>
            <person name="Sattley W.M."/>
        </authorList>
    </citation>
    <scope>NUCLEOTIDE SEQUENCE [LARGE SCALE GENOMIC DNA]</scope>
    <source>
        <strain evidence="10">HH</strain>
    </source>
</reference>
<comment type="cofactor">
    <cofactor evidence="1">
        <name>pyridoxal 5'-phosphate</name>
        <dbReference type="ChEBI" id="CHEBI:597326"/>
    </cofactor>
</comment>
<dbReference type="GO" id="GO:0046872">
    <property type="term" value="F:metal ion binding"/>
    <property type="evidence" value="ECO:0007669"/>
    <property type="project" value="UniProtKB-KW"/>
</dbReference>
<evidence type="ECO:0000256" key="6">
    <source>
        <dbReference type="ARBA" id="ARBA00023004"/>
    </source>
</evidence>
<evidence type="ECO:0000259" key="8">
    <source>
        <dbReference type="PROSITE" id="PS51918"/>
    </source>
</evidence>
<dbReference type="CDD" id="cd01335">
    <property type="entry name" value="Radical_SAM"/>
    <property type="match status" value="1"/>
</dbReference>
<name>A0A5Q2N844_9FIRM</name>
<dbReference type="PROSITE" id="PS51918">
    <property type="entry name" value="RADICAL_SAM"/>
    <property type="match status" value="1"/>
</dbReference>
<gene>
    <name evidence="9" type="ORF">FTV88_2322</name>
</gene>
<dbReference type="Gene3D" id="3.20.20.70">
    <property type="entry name" value="Aldolase class I"/>
    <property type="match status" value="1"/>
</dbReference>
<dbReference type="Gene3D" id="6.10.140.1170">
    <property type="match status" value="1"/>
</dbReference>
<dbReference type="InterPro" id="IPR013785">
    <property type="entry name" value="Aldolase_TIM"/>
</dbReference>
<sequence>MGFEHPIPQWIPKESALPYKVEKAVTSFWEANPILLELLSSSRTLEEARERVYNYLHDFERKSLHGKVYLNPMERQVGRKALHVLKNIFAKRNEEVTQKSALKTLYKLAHNSNRPVSMAFIEEMSHLFTAMKGQTKLYGAVQQGEVAAQDERLTSMARQALQQSRRYPDGFDADVQEEREKNRQRIMAFFGAIEENWQDWRWQCRNVIRDAETLSQLVKLTEDEKEAIVQANKHGIPFGITPYYVSLMDFADHRHRDHAIRAQVLPPLDYVKEVVEGQKDPTKTFDFMGEKDTSPENLITRRYPMIAILKPYNTCAQICVYCQRNWEIDDVLSEKAQAPRHKLEKAMAWFRKHPEVEEILITGGDPAVMTDQVFASVLDEVSKLDHVRRIRIGSRMPVVLPMRFTEEFADLLAQYRIPGKREVAVMTHFEHSYEVTPEAMQAIQRLRQRGIAVYNQGVYTMENARRFEMVALRKRLRLMGVDPYYTFNAKGKEETKDYRIPIARLLQEQAEEARLNPGLDRTDEAVFNIPRLGKNYLRAGQDHEVIMIDEKGGRIYEFFPWDHSNLESEPFLHQDVPISGFLQEMERRGEKAEDYRSIWYYY</sequence>
<dbReference type="RefSeq" id="WP_153725601.1">
    <property type="nucleotide sequence ID" value="NZ_CP045875.1"/>
</dbReference>
<keyword evidence="10" id="KW-1185">Reference proteome</keyword>
<dbReference type="Proteomes" id="UP000366051">
    <property type="component" value="Chromosome"/>
</dbReference>
<evidence type="ECO:0000256" key="3">
    <source>
        <dbReference type="ARBA" id="ARBA00022691"/>
    </source>
</evidence>
<dbReference type="SUPFAM" id="SSF102114">
    <property type="entry name" value="Radical SAM enzymes"/>
    <property type="match status" value="1"/>
</dbReference>
<dbReference type="InterPro" id="IPR006638">
    <property type="entry name" value="Elp3/MiaA/NifB-like_rSAM"/>
</dbReference>
<dbReference type="SFLD" id="SFLDS00029">
    <property type="entry name" value="Radical_SAM"/>
    <property type="match status" value="1"/>
</dbReference>
<accession>A0A5Q2N844</accession>
<protein>
    <submittedName>
        <fullName evidence="9">Lysine 2,3-aminomutase YodO family protein</fullName>
    </submittedName>
</protein>
<evidence type="ECO:0000256" key="2">
    <source>
        <dbReference type="ARBA" id="ARBA00022485"/>
    </source>
</evidence>
<evidence type="ECO:0000256" key="7">
    <source>
        <dbReference type="ARBA" id="ARBA00023014"/>
    </source>
</evidence>
<dbReference type="NCBIfam" id="TIGR00238">
    <property type="entry name" value="KamA family radical SAM protein"/>
    <property type="match status" value="1"/>
</dbReference>
<keyword evidence="4" id="KW-0479">Metal-binding</keyword>
<dbReference type="SMART" id="SM00729">
    <property type="entry name" value="Elp3"/>
    <property type="match status" value="1"/>
</dbReference>
<dbReference type="InterPro" id="IPR058240">
    <property type="entry name" value="rSAM_sf"/>
</dbReference>
<keyword evidence="7" id="KW-0411">Iron-sulfur</keyword>
<dbReference type="PANTHER" id="PTHR30538:SF0">
    <property type="entry name" value="L-LYSINE 2,3-AMINOMUTASE AQ_1632-RELATED"/>
    <property type="match status" value="1"/>
</dbReference>